<proteinExistence type="predicted"/>
<accession>A0A9P1BFS7</accession>
<evidence type="ECO:0000256" key="8">
    <source>
        <dbReference type="SAM" id="Phobius"/>
    </source>
</evidence>
<protein>
    <submittedName>
        <fullName evidence="12">Glycosyltransferase RgtA/B/C/D-like domain-containing protein</fullName>
    </submittedName>
</protein>
<evidence type="ECO:0000256" key="5">
    <source>
        <dbReference type="ARBA" id="ARBA00022692"/>
    </source>
</evidence>
<dbReference type="EMBL" id="CAMXCT010000001">
    <property type="protein sequence ID" value="CAI3971708.1"/>
    <property type="molecule type" value="Genomic_DNA"/>
</dbReference>
<feature type="transmembrane region" description="Helical" evidence="8">
    <location>
        <begin position="390"/>
        <end position="412"/>
    </location>
</feature>
<feature type="transmembrane region" description="Helical" evidence="8">
    <location>
        <begin position="64"/>
        <end position="84"/>
    </location>
</feature>
<keyword evidence="6 8" id="KW-1133">Transmembrane helix</keyword>
<evidence type="ECO:0000313" key="10">
    <source>
        <dbReference type="EMBL" id="CAI3971708.1"/>
    </source>
</evidence>
<evidence type="ECO:0000256" key="7">
    <source>
        <dbReference type="ARBA" id="ARBA00023136"/>
    </source>
</evidence>
<reference evidence="10" key="1">
    <citation type="submission" date="2022-10" db="EMBL/GenBank/DDBJ databases">
        <authorList>
            <person name="Chen Y."/>
            <person name="Dougan E. K."/>
            <person name="Chan C."/>
            <person name="Rhodes N."/>
            <person name="Thang M."/>
        </authorList>
    </citation>
    <scope>NUCLEOTIDE SEQUENCE</scope>
</reference>
<reference evidence="11" key="2">
    <citation type="submission" date="2024-04" db="EMBL/GenBank/DDBJ databases">
        <authorList>
            <person name="Chen Y."/>
            <person name="Shah S."/>
            <person name="Dougan E. K."/>
            <person name="Thang M."/>
            <person name="Chan C."/>
        </authorList>
    </citation>
    <scope>NUCLEOTIDE SEQUENCE [LARGE SCALE GENOMIC DNA]</scope>
</reference>
<keyword evidence="7 8" id="KW-0472">Membrane</keyword>
<feature type="signal peptide" evidence="9">
    <location>
        <begin position="1"/>
        <end position="16"/>
    </location>
</feature>
<keyword evidence="2" id="KW-1003">Cell membrane</keyword>
<feature type="transmembrane region" description="Helical" evidence="8">
    <location>
        <begin position="171"/>
        <end position="195"/>
    </location>
</feature>
<evidence type="ECO:0000256" key="2">
    <source>
        <dbReference type="ARBA" id="ARBA00022475"/>
    </source>
</evidence>
<organism evidence="10">
    <name type="scientific">Cladocopium goreaui</name>
    <dbReference type="NCBI Taxonomy" id="2562237"/>
    <lineage>
        <taxon>Eukaryota</taxon>
        <taxon>Sar</taxon>
        <taxon>Alveolata</taxon>
        <taxon>Dinophyceae</taxon>
        <taxon>Suessiales</taxon>
        <taxon>Symbiodiniaceae</taxon>
        <taxon>Cladocopium</taxon>
    </lineage>
</organism>
<name>A0A9P1BFS7_9DINO</name>
<feature type="transmembrane region" description="Helical" evidence="8">
    <location>
        <begin position="207"/>
        <end position="231"/>
    </location>
</feature>
<dbReference type="Proteomes" id="UP001152797">
    <property type="component" value="Unassembled WGS sequence"/>
</dbReference>
<dbReference type="GO" id="GO:0008610">
    <property type="term" value="P:lipid biosynthetic process"/>
    <property type="evidence" value="ECO:0007669"/>
    <property type="project" value="UniProtKB-ARBA"/>
</dbReference>
<evidence type="ECO:0000313" key="11">
    <source>
        <dbReference type="EMBL" id="CAL1125083.1"/>
    </source>
</evidence>
<dbReference type="InterPro" id="IPR050297">
    <property type="entry name" value="LipidA_mod_glycosyltrf_83"/>
</dbReference>
<keyword evidence="5 8" id="KW-0812">Transmembrane</keyword>
<evidence type="ECO:0000256" key="6">
    <source>
        <dbReference type="ARBA" id="ARBA00022989"/>
    </source>
</evidence>
<comment type="caution">
    <text evidence="10">The sequence shown here is derived from an EMBL/GenBank/DDBJ whole genome shotgun (WGS) entry which is preliminary data.</text>
</comment>
<dbReference type="PANTHER" id="PTHR33908">
    <property type="entry name" value="MANNOSYLTRANSFERASE YKCB-RELATED"/>
    <property type="match status" value="1"/>
</dbReference>
<dbReference type="GO" id="GO:0016763">
    <property type="term" value="F:pentosyltransferase activity"/>
    <property type="evidence" value="ECO:0007669"/>
    <property type="project" value="TreeGrafter"/>
</dbReference>
<feature type="transmembrane region" description="Helical" evidence="8">
    <location>
        <begin position="115"/>
        <end position="132"/>
    </location>
</feature>
<evidence type="ECO:0000313" key="12">
    <source>
        <dbReference type="EMBL" id="CAL4759020.1"/>
    </source>
</evidence>
<dbReference type="AlphaFoldDB" id="A0A9P1BFS7"/>
<sequence>MVGLLALAALAFLLRAALVVWLGFSGDRPYTYEHGVIAENLLAGKGFSIQFLGVEGPTSQQGPIYPTALAALYGVFGAGSRAALMTMQLLQCLVGAGLVVALAQLAWTLMPDRPAAGWMAAIAATFFPTHIYMVTHIQVVVWVATLLVVLLAVVAARNIQRPRLRAALAGVLAGVLILTEPIMALAVPIAALLLLQVDWKRPQQGRICWPAVLPVALMTVTAIAVVTPWVLRNRAVHGEWVFVKSTFGYAFWQGNNPASWGTDKIPSQAALSLVESHDGSLAGRHEALREARLETQYIDDLLLTDEHYKQFEGLTEPQRARVLSAQAKSFIAEHSGHYVALCGQRLRYFLLLDATNPKTQDPLYRVATVSWFVVASVGLLVSLGQWRRLWPVYAIFAAVTLFHTLTITSVRFRIAVEPLSLVWIAVAFEPLLVHLRSPARWAAGLFTPRAQPQPATHPKLAGPHFLRKGREAEMASSNDESACRAGCTPSPAALRFGNVFFTGSFQLVLGVRRAKWLLNSTLCLLPGCEAPLSFLAGTGFAFSLAQHVAGMVLAVRIVSLSLSGVERRVTMHARQLIDMAVWVATHRQGLLVPRTQIPLPAIERYWSSSKCRLDRWGWALKEMREAIPGPFDQAEEFRALLVEILASDVLTRVWSGLLCAHDQMRGTSEVEPIARSVYIGHLEARHRALTFLLDHSASDLRWAVEVDRVRRQTERWTDLLLALMSELPGCVEFAVDHERIVEFGLGCGQRSTTAESLVAAGVRTASRRLDQEVSPNADLNAAVAASVLGCFPSAAFDGVGVPRPHGYWSLLEGSSDKVLVTEKATKRRLATADRLEPGRVFWPGSNAPE</sequence>
<keyword evidence="3" id="KW-0328">Glycosyltransferase</keyword>
<evidence type="ECO:0000256" key="9">
    <source>
        <dbReference type="SAM" id="SignalP"/>
    </source>
</evidence>
<feature type="transmembrane region" description="Helical" evidence="8">
    <location>
        <begin position="363"/>
        <end position="383"/>
    </location>
</feature>
<feature type="transmembrane region" description="Helical" evidence="8">
    <location>
        <begin position="139"/>
        <end position="159"/>
    </location>
</feature>
<keyword evidence="13" id="KW-1185">Reference proteome</keyword>
<comment type="subcellular location">
    <subcellularLocation>
        <location evidence="1">Cell membrane</location>
        <topology evidence="1">Multi-pass membrane protein</topology>
    </subcellularLocation>
</comment>
<dbReference type="EMBL" id="CAMXCT020000001">
    <property type="protein sequence ID" value="CAL1125083.1"/>
    <property type="molecule type" value="Genomic_DNA"/>
</dbReference>
<evidence type="ECO:0000256" key="3">
    <source>
        <dbReference type="ARBA" id="ARBA00022676"/>
    </source>
</evidence>
<feature type="transmembrane region" description="Helical" evidence="8">
    <location>
        <begin position="89"/>
        <end position="109"/>
    </location>
</feature>
<keyword evidence="9" id="KW-0732">Signal</keyword>
<gene>
    <name evidence="10" type="ORF">C1SCF055_LOCUS298</name>
</gene>
<evidence type="ECO:0000313" key="13">
    <source>
        <dbReference type="Proteomes" id="UP001152797"/>
    </source>
</evidence>
<dbReference type="EMBL" id="CAMXCT030000001">
    <property type="protein sequence ID" value="CAL4759020.1"/>
    <property type="molecule type" value="Genomic_DNA"/>
</dbReference>
<evidence type="ECO:0000256" key="4">
    <source>
        <dbReference type="ARBA" id="ARBA00022679"/>
    </source>
</evidence>
<dbReference type="PANTHER" id="PTHR33908:SF11">
    <property type="entry name" value="MEMBRANE PROTEIN"/>
    <property type="match status" value="1"/>
</dbReference>
<dbReference type="GO" id="GO:0005886">
    <property type="term" value="C:plasma membrane"/>
    <property type="evidence" value="ECO:0007669"/>
    <property type="project" value="UniProtKB-SubCell"/>
</dbReference>
<keyword evidence="4" id="KW-0808">Transferase</keyword>
<feature type="chain" id="PRO_5043269417" evidence="9">
    <location>
        <begin position="17"/>
        <end position="849"/>
    </location>
</feature>
<evidence type="ECO:0000256" key="1">
    <source>
        <dbReference type="ARBA" id="ARBA00004651"/>
    </source>
</evidence>